<evidence type="ECO:0000256" key="2">
    <source>
        <dbReference type="SAM" id="MobiDB-lite"/>
    </source>
</evidence>
<organism evidence="5 6">
    <name type="scientific">Hornefia porci</name>
    <dbReference type="NCBI Taxonomy" id="2652292"/>
    <lineage>
        <taxon>Bacteria</taxon>
        <taxon>Bacillati</taxon>
        <taxon>Bacillota</taxon>
        <taxon>Clostridia</taxon>
        <taxon>Peptostreptococcales</taxon>
        <taxon>Anaerovoracaceae</taxon>
        <taxon>Hornefia</taxon>
    </lineage>
</organism>
<evidence type="ECO:0000313" key="5">
    <source>
        <dbReference type="EMBL" id="OLR56400.1"/>
    </source>
</evidence>
<keyword evidence="3" id="KW-0812">Transmembrane</keyword>
<dbReference type="GO" id="GO:0005886">
    <property type="term" value="C:plasma membrane"/>
    <property type="evidence" value="ECO:0007669"/>
    <property type="project" value="TreeGrafter"/>
</dbReference>
<feature type="region of interest" description="Disordered" evidence="2">
    <location>
        <begin position="50"/>
        <end position="73"/>
    </location>
</feature>
<gene>
    <name evidence="5" type="ORF">BHK98_10150</name>
</gene>
<dbReference type="STRING" id="1261640.BHK98_10150"/>
<feature type="transmembrane region" description="Helical" evidence="3">
    <location>
        <begin position="130"/>
        <end position="146"/>
    </location>
</feature>
<feature type="transmembrane region" description="Helical" evidence="3">
    <location>
        <begin position="230"/>
        <end position="248"/>
    </location>
</feature>
<sequence length="255" mass="28016">MEQLTPYLITVIKCLAAILAAIFLGNGAVYFFNKMPARWFCDYGEAPPNEASKKTPNGSPEGTSEEPTGSGKRRIRSHPWKIVFTMLFVVLGIWLVIDDWRFAVAALCSAWLLIEMAIGDVLCRIVPDQLILLLGVTAVGYLPYYDNWQFCVIGGLAGFGLMGFVALLGRLIYCRDTVGGGDIKLFAALGFVTGAYGIVTIFVASTLLSAAHFLFLMAQKKVRRGESRPMVPYIAVAAIAYLAFFWGIPEMMFSL</sequence>
<feature type="transmembrane region" description="Helical" evidence="3">
    <location>
        <begin position="6"/>
        <end position="32"/>
    </location>
</feature>
<keyword evidence="3" id="KW-0472">Membrane</keyword>
<evidence type="ECO:0000259" key="4">
    <source>
        <dbReference type="Pfam" id="PF01478"/>
    </source>
</evidence>
<evidence type="ECO:0000256" key="1">
    <source>
        <dbReference type="ARBA" id="ARBA00005801"/>
    </source>
</evidence>
<dbReference type="PANTHER" id="PTHR30487:SF0">
    <property type="entry name" value="PREPILIN LEADER PEPTIDASE_N-METHYLTRANSFERASE-RELATED"/>
    <property type="match status" value="1"/>
</dbReference>
<keyword evidence="6" id="KW-1185">Reference proteome</keyword>
<feature type="transmembrane region" description="Helical" evidence="3">
    <location>
        <begin position="152"/>
        <end position="173"/>
    </location>
</feature>
<dbReference type="RefSeq" id="WP_075713989.1">
    <property type="nucleotide sequence ID" value="NZ_MJIE01000001.1"/>
</dbReference>
<dbReference type="Proteomes" id="UP000187404">
    <property type="component" value="Unassembled WGS sequence"/>
</dbReference>
<dbReference type="Gene3D" id="1.20.120.1220">
    <property type="match status" value="1"/>
</dbReference>
<keyword evidence="3" id="KW-1133">Transmembrane helix</keyword>
<feature type="transmembrane region" description="Helical" evidence="3">
    <location>
        <begin position="80"/>
        <end position="97"/>
    </location>
</feature>
<evidence type="ECO:0000256" key="3">
    <source>
        <dbReference type="SAM" id="Phobius"/>
    </source>
</evidence>
<dbReference type="PANTHER" id="PTHR30487">
    <property type="entry name" value="TYPE 4 PREPILIN-LIKE PROTEINS LEADER PEPTIDE-PROCESSING ENZYME"/>
    <property type="match status" value="1"/>
</dbReference>
<dbReference type="InterPro" id="IPR000045">
    <property type="entry name" value="Prepilin_IV_endopep_pep"/>
</dbReference>
<dbReference type="GO" id="GO:0006465">
    <property type="term" value="P:signal peptide processing"/>
    <property type="evidence" value="ECO:0007669"/>
    <property type="project" value="TreeGrafter"/>
</dbReference>
<dbReference type="GO" id="GO:0004190">
    <property type="term" value="F:aspartic-type endopeptidase activity"/>
    <property type="evidence" value="ECO:0007669"/>
    <property type="project" value="InterPro"/>
</dbReference>
<feature type="domain" description="Prepilin type IV endopeptidase peptidase" evidence="4">
    <location>
        <begin position="110"/>
        <end position="212"/>
    </location>
</feature>
<name>A0A1Q9JJL8_9FIRM</name>
<dbReference type="AlphaFoldDB" id="A0A1Q9JJL8"/>
<dbReference type="InterPro" id="IPR050882">
    <property type="entry name" value="Prepilin_peptidase/N-MTase"/>
</dbReference>
<comment type="similarity">
    <text evidence="1">Belongs to the peptidase A24 family.</text>
</comment>
<proteinExistence type="inferred from homology"/>
<dbReference type="EMBL" id="MJIE01000001">
    <property type="protein sequence ID" value="OLR56400.1"/>
    <property type="molecule type" value="Genomic_DNA"/>
</dbReference>
<feature type="transmembrane region" description="Helical" evidence="3">
    <location>
        <begin position="185"/>
        <end position="218"/>
    </location>
</feature>
<comment type="caution">
    <text evidence="5">The sequence shown here is derived from an EMBL/GenBank/DDBJ whole genome shotgun (WGS) entry which is preliminary data.</text>
</comment>
<protein>
    <recommendedName>
        <fullName evidence="4">Prepilin type IV endopeptidase peptidase domain-containing protein</fullName>
    </recommendedName>
</protein>
<feature type="compositionally biased region" description="Polar residues" evidence="2">
    <location>
        <begin position="54"/>
        <end position="67"/>
    </location>
</feature>
<dbReference type="OrthoDB" id="1863838at2"/>
<accession>A0A1Q9JJL8</accession>
<reference evidence="5 6" key="1">
    <citation type="journal article" date="2016" name="Appl. Environ. Microbiol.">
        <title>Function and Phylogeny of Bacterial Butyryl Coenzyme A:Acetate Transferases and Their Diversity in the Proximal Colon of Swine.</title>
        <authorList>
            <person name="Trachsel J."/>
            <person name="Bayles D.O."/>
            <person name="Looft T."/>
            <person name="Levine U.Y."/>
            <person name="Allen H.K."/>
        </authorList>
    </citation>
    <scope>NUCLEOTIDE SEQUENCE [LARGE SCALE GENOMIC DNA]</scope>
    <source>
        <strain evidence="5 6">68-3-10</strain>
    </source>
</reference>
<dbReference type="Pfam" id="PF01478">
    <property type="entry name" value="Peptidase_A24"/>
    <property type="match status" value="1"/>
</dbReference>
<evidence type="ECO:0000313" key="6">
    <source>
        <dbReference type="Proteomes" id="UP000187404"/>
    </source>
</evidence>